<protein>
    <submittedName>
        <fullName evidence="2">Uncharacterized protein</fullName>
    </submittedName>
</protein>
<name>A0A0M2SQ48_9BACI</name>
<dbReference type="EMBL" id="LAYY01000033">
    <property type="protein sequence ID" value="KKK36348.1"/>
    <property type="molecule type" value="Genomic_DNA"/>
</dbReference>
<gene>
    <name evidence="2" type="ORF">WQ57_19885</name>
</gene>
<feature type="compositionally biased region" description="Basic residues" evidence="1">
    <location>
        <begin position="53"/>
        <end position="65"/>
    </location>
</feature>
<dbReference type="AlphaFoldDB" id="A0A0M2SQ48"/>
<accession>A0A0M2SQ48</accession>
<dbReference type="Proteomes" id="UP000034166">
    <property type="component" value="Unassembled WGS sequence"/>
</dbReference>
<proteinExistence type="predicted"/>
<sequence>MAPYFPHIVHMDMMTITNFTMRGYLDRQEGQWHLRRDRLPLRLLAKARERGRQQLRHRHLYPPKHSRQELLR</sequence>
<reference evidence="2 3" key="1">
    <citation type="submission" date="2015-04" db="EMBL/GenBank/DDBJ databases">
        <title>Taxonomic description and genome sequence of Bacillus campisalis sp. nov., a novel member of the genus Bacillus isolated from solar saltern.</title>
        <authorList>
            <person name="Mathan Kumar R."/>
            <person name="Kaur G."/>
            <person name="Kumar A."/>
            <person name="Singh N.K."/>
            <person name="Kaur N."/>
            <person name="Kumar N."/>
            <person name="Mayilraj S."/>
        </authorList>
    </citation>
    <scope>NUCLEOTIDE SEQUENCE [LARGE SCALE GENOMIC DNA]</scope>
    <source>
        <strain evidence="2 3">SA2-6</strain>
    </source>
</reference>
<organism evidence="2 3">
    <name type="scientific">Mesobacillus campisalis</name>
    <dbReference type="NCBI Taxonomy" id="1408103"/>
    <lineage>
        <taxon>Bacteria</taxon>
        <taxon>Bacillati</taxon>
        <taxon>Bacillota</taxon>
        <taxon>Bacilli</taxon>
        <taxon>Bacillales</taxon>
        <taxon>Bacillaceae</taxon>
        <taxon>Mesobacillus</taxon>
    </lineage>
</organism>
<feature type="region of interest" description="Disordered" evidence="1">
    <location>
        <begin position="50"/>
        <end position="72"/>
    </location>
</feature>
<comment type="caution">
    <text evidence="2">The sequence shown here is derived from an EMBL/GenBank/DDBJ whole genome shotgun (WGS) entry which is preliminary data.</text>
</comment>
<keyword evidence="3" id="KW-1185">Reference proteome</keyword>
<evidence type="ECO:0000256" key="1">
    <source>
        <dbReference type="SAM" id="MobiDB-lite"/>
    </source>
</evidence>
<evidence type="ECO:0000313" key="3">
    <source>
        <dbReference type="Proteomes" id="UP000034166"/>
    </source>
</evidence>
<evidence type="ECO:0000313" key="2">
    <source>
        <dbReference type="EMBL" id="KKK36348.1"/>
    </source>
</evidence>